<comment type="caution">
    <text evidence="14">The sequence shown here is derived from an EMBL/GenBank/DDBJ whole genome shotgun (WGS) entry which is preliminary data.</text>
</comment>
<dbReference type="InterPro" id="IPR039426">
    <property type="entry name" value="TonB-dep_rcpt-like"/>
</dbReference>
<keyword evidence="9 10" id="KW-0998">Cell outer membrane</keyword>
<keyword evidence="8 14" id="KW-0675">Receptor</keyword>
<evidence type="ECO:0000256" key="8">
    <source>
        <dbReference type="ARBA" id="ARBA00023170"/>
    </source>
</evidence>
<keyword evidence="15" id="KW-1185">Reference proteome</keyword>
<evidence type="ECO:0000256" key="3">
    <source>
        <dbReference type="ARBA" id="ARBA00022452"/>
    </source>
</evidence>
<feature type="domain" description="TonB-dependent receptor plug" evidence="13">
    <location>
        <begin position="39"/>
        <end position="146"/>
    </location>
</feature>
<sequence>MIGVATPLCAQDSDADTAEPVIIVTGNGLADTPAAPAYDTQDISREQLVNVPSGRIEDALATVAGFQQFRRSDSRSANPSAQGATLRALGGNASSRALVLLDGVPMGDPFFGFIPFNAIAPERLASARITRGGGSGPFGAGALAGTIELTSADAETLGPLSGKALVNDRGGSEASAAAAGALGGGFAVISGRWDRGPGFFTTPLVDRVPASVRAAYNSWSVQTRGVAPLTDTVELQARGLIYDDHRTLRFDGADSSSTGQDASLRLVGRGDWQFDMLAYLQARNFTNTVISSSRFVPVLDQRNTPSTGLGGKLELRPPIGSAHVLRLGADHRRADGELFETAISAFSGTVTARRNAGGTNTDFGLYIEDDWSIGPVTMTAGARADRYTIRSGFYAERDAAGVLVREERYADRAGWAGSLRGGVLVRLGGGLQLRGAAYTGLRLPTLNELYRPFVVFPVVTQANAALRNERLEGFEAGINYAPDAALDLSLTAFDNRVKDAVANVTVATNLRQRQNIDAIRARGIEVSAGVRFGALRFDGSLAYTDAAAQGSGFAAALNGNRPAQTPRWAGGATISYRPSENWLLAATVRHTGAQFEDDLESDVLPAVTTLGAYVQVPLSSQIALVLRGENLTDQAILTRNQEGSIDLGAPRTLWAGIKLGL</sequence>
<dbReference type="Pfam" id="PF07715">
    <property type="entry name" value="Plug"/>
    <property type="match status" value="1"/>
</dbReference>
<evidence type="ECO:0000256" key="11">
    <source>
        <dbReference type="RuleBase" id="RU003357"/>
    </source>
</evidence>
<dbReference type="InterPro" id="IPR036942">
    <property type="entry name" value="Beta-barrel_TonB_sf"/>
</dbReference>
<dbReference type="OrthoDB" id="7374174at2"/>
<keyword evidence="4 10" id="KW-0812">Transmembrane</keyword>
<dbReference type="PROSITE" id="PS52016">
    <property type="entry name" value="TONB_DEPENDENT_REC_3"/>
    <property type="match status" value="1"/>
</dbReference>
<evidence type="ECO:0000256" key="10">
    <source>
        <dbReference type="PROSITE-ProRule" id="PRU01360"/>
    </source>
</evidence>
<evidence type="ECO:0000256" key="5">
    <source>
        <dbReference type="ARBA" id="ARBA00022729"/>
    </source>
</evidence>
<dbReference type="InterPro" id="IPR000531">
    <property type="entry name" value="Beta-barrel_TonB"/>
</dbReference>
<evidence type="ECO:0000256" key="2">
    <source>
        <dbReference type="ARBA" id="ARBA00022448"/>
    </source>
</evidence>
<evidence type="ECO:0000259" key="12">
    <source>
        <dbReference type="Pfam" id="PF00593"/>
    </source>
</evidence>
<organism evidence="14 15">
    <name type="scientific">Qipengyuania marisflavi</name>
    <dbReference type="NCBI Taxonomy" id="2486356"/>
    <lineage>
        <taxon>Bacteria</taxon>
        <taxon>Pseudomonadati</taxon>
        <taxon>Pseudomonadota</taxon>
        <taxon>Alphaproteobacteria</taxon>
        <taxon>Sphingomonadales</taxon>
        <taxon>Erythrobacteraceae</taxon>
        <taxon>Qipengyuania</taxon>
    </lineage>
</organism>
<dbReference type="GO" id="GO:0009279">
    <property type="term" value="C:cell outer membrane"/>
    <property type="evidence" value="ECO:0007669"/>
    <property type="project" value="UniProtKB-SubCell"/>
</dbReference>
<evidence type="ECO:0000259" key="13">
    <source>
        <dbReference type="Pfam" id="PF07715"/>
    </source>
</evidence>
<keyword evidence="5" id="KW-0732">Signal</keyword>
<evidence type="ECO:0000256" key="6">
    <source>
        <dbReference type="ARBA" id="ARBA00023077"/>
    </source>
</evidence>
<gene>
    <name evidence="14" type="ORF">FEV51_04520</name>
</gene>
<comment type="subcellular location">
    <subcellularLocation>
        <location evidence="1 10">Cell outer membrane</location>
        <topology evidence="1 10">Multi-pass membrane protein</topology>
    </subcellularLocation>
</comment>
<evidence type="ECO:0000313" key="14">
    <source>
        <dbReference type="EMBL" id="TMM50529.1"/>
    </source>
</evidence>
<dbReference type="SUPFAM" id="SSF56935">
    <property type="entry name" value="Porins"/>
    <property type="match status" value="1"/>
</dbReference>
<dbReference type="Proteomes" id="UP000309668">
    <property type="component" value="Unassembled WGS sequence"/>
</dbReference>
<evidence type="ECO:0000313" key="15">
    <source>
        <dbReference type="Proteomes" id="UP000309668"/>
    </source>
</evidence>
<comment type="similarity">
    <text evidence="10 11">Belongs to the TonB-dependent receptor family.</text>
</comment>
<dbReference type="Gene3D" id="2.40.170.20">
    <property type="entry name" value="TonB-dependent receptor, beta-barrel domain"/>
    <property type="match status" value="1"/>
</dbReference>
<dbReference type="InterPro" id="IPR037066">
    <property type="entry name" value="Plug_dom_sf"/>
</dbReference>
<keyword evidence="2 10" id="KW-0813">Transport</keyword>
<keyword evidence="7 10" id="KW-0472">Membrane</keyword>
<dbReference type="PANTHER" id="PTHR30069">
    <property type="entry name" value="TONB-DEPENDENT OUTER MEMBRANE RECEPTOR"/>
    <property type="match status" value="1"/>
</dbReference>
<dbReference type="EMBL" id="VCAO01000001">
    <property type="protein sequence ID" value="TMM50529.1"/>
    <property type="molecule type" value="Genomic_DNA"/>
</dbReference>
<name>A0A5S3PAJ9_9SPHN</name>
<dbReference type="InterPro" id="IPR012910">
    <property type="entry name" value="Plug_dom"/>
</dbReference>
<dbReference type="Gene3D" id="2.170.130.10">
    <property type="entry name" value="TonB-dependent receptor, plug domain"/>
    <property type="match status" value="1"/>
</dbReference>
<dbReference type="GO" id="GO:0015344">
    <property type="term" value="F:siderophore uptake transmembrane transporter activity"/>
    <property type="evidence" value="ECO:0007669"/>
    <property type="project" value="TreeGrafter"/>
</dbReference>
<feature type="domain" description="TonB-dependent receptor-like beta-barrel" evidence="12">
    <location>
        <begin position="216"/>
        <end position="631"/>
    </location>
</feature>
<evidence type="ECO:0000256" key="4">
    <source>
        <dbReference type="ARBA" id="ARBA00022692"/>
    </source>
</evidence>
<dbReference type="AlphaFoldDB" id="A0A5S3PAJ9"/>
<keyword evidence="3 10" id="KW-1134">Transmembrane beta strand</keyword>
<evidence type="ECO:0000256" key="7">
    <source>
        <dbReference type="ARBA" id="ARBA00023136"/>
    </source>
</evidence>
<reference evidence="14 15" key="1">
    <citation type="submission" date="2019-05" db="EMBL/GenBank/DDBJ databases">
        <title>Erythrobacter marisflavi sp. nov., isolated from isolated from water of an estuary environment.</title>
        <authorList>
            <person name="Yoon J.-H."/>
        </authorList>
    </citation>
    <scope>NUCLEOTIDE SEQUENCE [LARGE SCALE GENOMIC DNA]</scope>
    <source>
        <strain evidence="14 15">KEM-5</strain>
    </source>
</reference>
<dbReference type="PANTHER" id="PTHR30069:SF29">
    <property type="entry name" value="HEMOGLOBIN AND HEMOGLOBIN-HAPTOGLOBIN-BINDING PROTEIN 1-RELATED"/>
    <property type="match status" value="1"/>
</dbReference>
<evidence type="ECO:0000256" key="1">
    <source>
        <dbReference type="ARBA" id="ARBA00004571"/>
    </source>
</evidence>
<dbReference type="Pfam" id="PF00593">
    <property type="entry name" value="TonB_dep_Rec_b-barrel"/>
    <property type="match status" value="1"/>
</dbReference>
<keyword evidence="6 11" id="KW-0798">TonB box</keyword>
<accession>A0A5S3PAJ9</accession>
<evidence type="ECO:0000256" key="9">
    <source>
        <dbReference type="ARBA" id="ARBA00023237"/>
    </source>
</evidence>
<dbReference type="GO" id="GO:0044718">
    <property type="term" value="P:siderophore transmembrane transport"/>
    <property type="evidence" value="ECO:0007669"/>
    <property type="project" value="TreeGrafter"/>
</dbReference>
<protein>
    <submittedName>
        <fullName evidence="14">TonB-dependent receptor</fullName>
    </submittedName>
</protein>
<proteinExistence type="inferred from homology"/>